<sequence length="55" mass="6011">MLNCLYNMASTAAPQLYSVGCPKCSMNWRYIAGTPSPDVSVNTIEPRMSNISARV</sequence>
<dbReference type="EMBL" id="GBRH01270543">
    <property type="protein sequence ID" value="JAD27352.1"/>
    <property type="molecule type" value="Transcribed_RNA"/>
</dbReference>
<name>A0A0A8YXK3_ARUDO</name>
<protein>
    <submittedName>
        <fullName evidence="1">Uncharacterized protein</fullName>
    </submittedName>
</protein>
<dbReference type="AlphaFoldDB" id="A0A0A8YXK3"/>
<reference evidence="1" key="1">
    <citation type="submission" date="2014-09" db="EMBL/GenBank/DDBJ databases">
        <authorList>
            <person name="Magalhaes I.L.F."/>
            <person name="Oliveira U."/>
            <person name="Santos F.R."/>
            <person name="Vidigal T.H.D.A."/>
            <person name="Brescovit A.D."/>
            <person name="Santos A.J."/>
        </authorList>
    </citation>
    <scope>NUCLEOTIDE SEQUENCE</scope>
    <source>
        <tissue evidence="1">Shoot tissue taken approximately 20 cm above the soil surface</tissue>
    </source>
</reference>
<organism evidence="1">
    <name type="scientific">Arundo donax</name>
    <name type="common">Giant reed</name>
    <name type="synonym">Donax arundinaceus</name>
    <dbReference type="NCBI Taxonomy" id="35708"/>
    <lineage>
        <taxon>Eukaryota</taxon>
        <taxon>Viridiplantae</taxon>
        <taxon>Streptophyta</taxon>
        <taxon>Embryophyta</taxon>
        <taxon>Tracheophyta</taxon>
        <taxon>Spermatophyta</taxon>
        <taxon>Magnoliopsida</taxon>
        <taxon>Liliopsida</taxon>
        <taxon>Poales</taxon>
        <taxon>Poaceae</taxon>
        <taxon>PACMAD clade</taxon>
        <taxon>Arundinoideae</taxon>
        <taxon>Arundineae</taxon>
        <taxon>Arundo</taxon>
    </lineage>
</organism>
<reference evidence="1" key="2">
    <citation type="journal article" date="2015" name="Data Brief">
        <title>Shoot transcriptome of the giant reed, Arundo donax.</title>
        <authorList>
            <person name="Barrero R.A."/>
            <person name="Guerrero F.D."/>
            <person name="Moolhuijzen P."/>
            <person name="Goolsby J.A."/>
            <person name="Tidwell J."/>
            <person name="Bellgard S.E."/>
            <person name="Bellgard M.I."/>
        </authorList>
    </citation>
    <scope>NUCLEOTIDE SEQUENCE</scope>
    <source>
        <tissue evidence="1">Shoot tissue taken approximately 20 cm above the soil surface</tissue>
    </source>
</reference>
<evidence type="ECO:0000313" key="1">
    <source>
        <dbReference type="EMBL" id="JAD27352.1"/>
    </source>
</evidence>
<accession>A0A0A8YXK3</accession>
<proteinExistence type="predicted"/>